<evidence type="ECO:0000256" key="1">
    <source>
        <dbReference type="ARBA" id="ARBA00004202"/>
    </source>
</evidence>
<keyword evidence="4" id="KW-1003">Cell membrane</keyword>
<sequence length="387" mass="42028">MSSLINDGVDRVLTETVLAVEDLSVTFPTDDGDVHAVRGVSYELRPREVLGIVGESGSGKSVSSMAVMGLLPGSARITGSIRYRDQELVGRGYKEMMGVRNNGIAMIFQDPMTSLNPVYTIGWQLAEAYRAHHPVSKKAAWAKAVEALELVGIPQPDRRAAQYPHEFSGGMRQRVVIAMAIINDPDVIIADEPTTALDVTVQAQILETLLRIRDETDAAIVMITHDLGVVAGMVDRVQVMYGGTVVESGPVDELFDTPRMPYTVGLLGSLPNPATLGKRLTPIKGSPPSLINLPTGCAFSPRCPLVVEECTTTEPPLAPTERVEHTTRCHRWEHLASLERPQALFEHEEIGSVENPAALTQADPDLPVSEDLAVVEQRLAQEEKSDD</sequence>
<feature type="domain" description="ABC transporter" evidence="8">
    <location>
        <begin position="18"/>
        <end position="267"/>
    </location>
</feature>
<dbReference type="STRING" id="909613.UO65_1882"/>
<dbReference type="NCBIfam" id="TIGR01727">
    <property type="entry name" value="oligo_HPY"/>
    <property type="match status" value="1"/>
</dbReference>
<protein>
    <submittedName>
        <fullName evidence="9">Oligopeptide transport system permease protein OppB</fullName>
    </submittedName>
</protein>
<dbReference type="PANTHER" id="PTHR43297:SF2">
    <property type="entry name" value="DIPEPTIDE TRANSPORT ATP-BINDING PROTEIN DPPD"/>
    <property type="match status" value="1"/>
</dbReference>
<dbReference type="GO" id="GO:0015833">
    <property type="term" value="P:peptide transport"/>
    <property type="evidence" value="ECO:0007669"/>
    <property type="project" value="InterPro"/>
</dbReference>
<evidence type="ECO:0000256" key="4">
    <source>
        <dbReference type="ARBA" id="ARBA00022475"/>
    </source>
</evidence>
<dbReference type="FunFam" id="3.40.50.300:FF:000016">
    <property type="entry name" value="Oligopeptide ABC transporter ATP-binding component"/>
    <property type="match status" value="1"/>
</dbReference>
<dbReference type="Gene3D" id="3.40.50.300">
    <property type="entry name" value="P-loop containing nucleotide triphosphate hydrolases"/>
    <property type="match status" value="1"/>
</dbReference>
<keyword evidence="3" id="KW-0813">Transport</keyword>
<evidence type="ECO:0000259" key="8">
    <source>
        <dbReference type="PROSITE" id="PS50893"/>
    </source>
</evidence>
<keyword evidence="10" id="KW-1185">Reference proteome</keyword>
<keyword evidence="6" id="KW-0067">ATP-binding</keyword>
<accession>W7IPG1</accession>
<dbReference type="Pfam" id="PF00005">
    <property type="entry name" value="ABC_tran"/>
    <property type="match status" value="1"/>
</dbReference>
<dbReference type="PANTHER" id="PTHR43297">
    <property type="entry name" value="OLIGOPEPTIDE TRANSPORT ATP-BINDING PROTEIN APPD"/>
    <property type="match status" value="1"/>
</dbReference>
<dbReference type="PROSITE" id="PS50893">
    <property type="entry name" value="ABC_TRANSPORTER_2"/>
    <property type="match status" value="1"/>
</dbReference>
<keyword evidence="7" id="KW-0472">Membrane</keyword>
<accession>A0A8E3BIJ9</accession>
<evidence type="ECO:0000256" key="6">
    <source>
        <dbReference type="ARBA" id="ARBA00022840"/>
    </source>
</evidence>
<evidence type="ECO:0000313" key="10">
    <source>
        <dbReference type="Proteomes" id="UP000019277"/>
    </source>
</evidence>
<dbReference type="SMART" id="SM00382">
    <property type="entry name" value="AAA"/>
    <property type="match status" value="1"/>
</dbReference>
<reference evidence="9 10" key="1">
    <citation type="journal article" date="2014" name="Genome Announc.">
        <title>Draft Genome Sequence of the Antitrypanosomally Active Sponge-Associated Bacterium Actinokineospora sp. Strain EG49.</title>
        <authorList>
            <person name="Harjes J."/>
            <person name="Ryu T."/>
            <person name="Abdelmohsen U.R."/>
            <person name="Moitinho-Silva L."/>
            <person name="Horn H."/>
            <person name="Ravasi T."/>
            <person name="Hentschel U."/>
        </authorList>
    </citation>
    <scope>NUCLEOTIDE SEQUENCE [LARGE SCALE GENOMIC DNA]</scope>
    <source>
        <strain evidence="9 10">EG49</strain>
    </source>
</reference>
<dbReference type="InterPro" id="IPR017871">
    <property type="entry name" value="ABC_transporter-like_CS"/>
</dbReference>
<keyword evidence="5" id="KW-0547">Nucleotide-binding</keyword>
<evidence type="ECO:0000256" key="2">
    <source>
        <dbReference type="ARBA" id="ARBA00005417"/>
    </source>
</evidence>
<proteinExistence type="inferred from homology"/>
<dbReference type="AlphaFoldDB" id="W7IPG1"/>
<dbReference type="GO" id="GO:0005524">
    <property type="term" value="F:ATP binding"/>
    <property type="evidence" value="ECO:0007669"/>
    <property type="project" value="UniProtKB-KW"/>
</dbReference>
<dbReference type="InterPro" id="IPR013563">
    <property type="entry name" value="Oligopep_ABC_C"/>
</dbReference>
<evidence type="ECO:0000256" key="5">
    <source>
        <dbReference type="ARBA" id="ARBA00022741"/>
    </source>
</evidence>
<dbReference type="GO" id="GO:0016887">
    <property type="term" value="F:ATP hydrolysis activity"/>
    <property type="evidence" value="ECO:0007669"/>
    <property type="project" value="InterPro"/>
</dbReference>
<organism evidence="9 10">
    <name type="scientific">Actinokineospora spheciospongiae</name>
    <dbReference type="NCBI Taxonomy" id="909613"/>
    <lineage>
        <taxon>Bacteria</taxon>
        <taxon>Bacillati</taxon>
        <taxon>Actinomycetota</taxon>
        <taxon>Actinomycetes</taxon>
        <taxon>Pseudonocardiales</taxon>
        <taxon>Pseudonocardiaceae</taxon>
        <taxon>Actinokineospora</taxon>
    </lineage>
</organism>
<dbReference type="SUPFAM" id="SSF52540">
    <property type="entry name" value="P-loop containing nucleoside triphosphate hydrolases"/>
    <property type="match status" value="1"/>
</dbReference>
<dbReference type="InterPro" id="IPR003593">
    <property type="entry name" value="AAA+_ATPase"/>
</dbReference>
<dbReference type="InterPro" id="IPR027417">
    <property type="entry name" value="P-loop_NTPase"/>
</dbReference>
<comment type="caution">
    <text evidence="9">The sequence shown here is derived from an EMBL/GenBank/DDBJ whole genome shotgun (WGS) entry which is preliminary data.</text>
</comment>
<evidence type="ECO:0000256" key="7">
    <source>
        <dbReference type="ARBA" id="ARBA00023136"/>
    </source>
</evidence>
<dbReference type="Pfam" id="PF08352">
    <property type="entry name" value="oligo_HPY"/>
    <property type="match status" value="1"/>
</dbReference>
<dbReference type="EMBL" id="AYXG01000071">
    <property type="protein sequence ID" value="EWC62760.1"/>
    <property type="molecule type" value="Genomic_DNA"/>
</dbReference>
<dbReference type="CDD" id="cd03257">
    <property type="entry name" value="ABC_NikE_OppD_transporters"/>
    <property type="match status" value="1"/>
</dbReference>
<gene>
    <name evidence="9" type="ORF">UO65_1882</name>
</gene>
<comment type="subcellular location">
    <subcellularLocation>
        <location evidence="1">Cell membrane</location>
        <topology evidence="1">Peripheral membrane protein</topology>
    </subcellularLocation>
</comment>
<dbReference type="Proteomes" id="UP000019277">
    <property type="component" value="Unassembled WGS sequence"/>
</dbReference>
<dbReference type="InterPro" id="IPR003439">
    <property type="entry name" value="ABC_transporter-like_ATP-bd"/>
</dbReference>
<dbReference type="RefSeq" id="WP_052020947.1">
    <property type="nucleotide sequence ID" value="NZ_AYXG01000071.1"/>
</dbReference>
<evidence type="ECO:0000256" key="3">
    <source>
        <dbReference type="ARBA" id="ARBA00022448"/>
    </source>
</evidence>
<evidence type="ECO:0000313" key="9">
    <source>
        <dbReference type="EMBL" id="EWC62760.1"/>
    </source>
</evidence>
<dbReference type="PATRIC" id="fig|909613.9.peg.1894"/>
<dbReference type="OrthoDB" id="3327300at2"/>
<dbReference type="GO" id="GO:0005886">
    <property type="term" value="C:plasma membrane"/>
    <property type="evidence" value="ECO:0007669"/>
    <property type="project" value="UniProtKB-SubCell"/>
</dbReference>
<dbReference type="PROSITE" id="PS00211">
    <property type="entry name" value="ABC_TRANSPORTER_1"/>
    <property type="match status" value="1"/>
</dbReference>
<dbReference type="eggNOG" id="COG0444">
    <property type="taxonomic scope" value="Bacteria"/>
</dbReference>
<dbReference type="InterPro" id="IPR050388">
    <property type="entry name" value="ABC_Ni/Peptide_Import"/>
</dbReference>
<comment type="similarity">
    <text evidence="2">Belongs to the ABC transporter superfamily.</text>
</comment>
<name>W7IPG1_9PSEU</name>